<dbReference type="Pfam" id="PF16188">
    <property type="entry name" value="Peptidase_M24_C"/>
    <property type="match status" value="1"/>
</dbReference>
<dbReference type="GO" id="GO:0005737">
    <property type="term" value="C:cytoplasm"/>
    <property type="evidence" value="ECO:0007669"/>
    <property type="project" value="UniProtKB-ARBA"/>
</dbReference>
<evidence type="ECO:0000256" key="3">
    <source>
        <dbReference type="ARBA" id="ARBA00022801"/>
    </source>
</evidence>
<dbReference type="GO" id="GO:0004177">
    <property type="term" value="F:aminopeptidase activity"/>
    <property type="evidence" value="ECO:0007669"/>
    <property type="project" value="UniProtKB-ARBA"/>
</dbReference>
<evidence type="ECO:0000313" key="7">
    <source>
        <dbReference type="EMBL" id="GAE02795.1"/>
    </source>
</evidence>
<dbReference type="InterPro" id="IPR000587">
    <property type="entry name" value="Creatinase_N"/>
</dbReference>
<dbReference type="FunFam" id="3.90.230.10:FF:000009">
    <property type="entry name" value="xaa-Pro aminopeptidase 2"/>
    <property type="match status" value="1"/>
</dbReference>
<reference evidence="7" key="1">
    <citation type="submission" date="2013-10" db="EMBL/GenBank/DDBJ databases">
        <title>Draft genome sequence of Clostridium botulinum type B strain Osaka05.</title>
        <authorList>
            <person name="Sakaguchi Y."/>
            <person name="Hosomi K."/>
            <person name="Uchiyama J."/>
            <person name="Ogura Y."/>
            <person name="Sakaguchi M."/>
            <person name="Kohda T."/>
            <person name="Mukamoto M."/>
            <person name="Misawa N."/>
            <person name="Matsuzaki S."/>
            <person name="Hayashi T."/>
            <person name="Kozaki S."/>
        </authorList>
    </citation>
    <scope>NUCLEOTIDE SEQUENCE</scope>
    <source>
        <strain evidence="7">Osaka05</strain>
    </source>
</reference>
<keyword evidence="2" id="KW-0479">Metal-binding</keyword>
<evidence type="ECO:0000256" key="1">
    <source>
        <dbReference type="ARBA" id="ARBA00008766"/>
    </source>
</evidence>
<dbReference type="AlphaFoldDB" id="A0A0S6U4R6"/>
<dbReference type="InterPro" id="IPR032416">
    <property type="entry name" value="Peptidase_M24_C"/>
</dbReference>
<dbReference type="Pfam" id="PF01321">
    <property type="entry name" value="Creatinase_N"/>
    <property type="match status" value="1"/>
</dbReference>
<name>A0A0S6U4R6_CLOBO</name>
<sequence length="597" mass="67950">MKVSERLTKLRTLMTEKNIDMYIVPTADFHQSEYVGEHFKARKYITGFSGSAGTAVITKDHAGLWTDGRYFLQAGNQLKGTTVELFKMGERGVPTIEEYIMNTLPDKGTLGFDGRVVSMGDGQTYEKILSSKNADINYDCDLINDIWEDRPPLSEEPAFELDIKYTGESTASKLKRIREAMTAEGASTHVITSLDDIAWTLNIRGNDIEFFPLILSYLIITMDEVHLFINETKLSDEIKSNLKENGVSFIHPYNEVYETVKKFTNSDVVLVDPARMNYALYNNIPEDVKKVEKRNPSVLFKAMKNPIEIENIKKAQIKDGVAHTKFMYWLKHNIGKEVITEISASNKLDEFRAEQGGFIRPSFEPISSFGEHAAIVHYAPTPETDIELKEGSLFLTDTGAGFYEGSTDITRTYALGEVPQIMKDHFTLTVNSNLHLAHARFLYGCNGMNLDILARAPFWNRGLNFNHGTGHGVGYLMNIHEAPTGFRWQYRPNETHPFEEGMVITDEPGIYIAGSHGVRIENELLVCKGEKNEYGQFMYFEPISYVPIDLDAINPDLMTTEEKTWLNEYHEIVYNTISPYLTQEEKDWLKEYTKKIS</sequence>
<dbReference type="InterPro" id="IPR000994">
    <property type="entry name" value="Pept_M24"/>
</dbReference>
<dbReference type="FunFam" id="3.40.350.10:FF:000003">
    <property type="entry name" value="Xaa-pro aminopeptidase P"/>
    <property type="match status" value="1"/>
</dbReference>
<accession>A0A0S6U4R6</accession>
<dbReference type="HOGENOM" id="CLU_011781_2_4_9"/>
<protein>
    <submittedName>
        <fullName evidence="7">M24 family metallopeptidase</fullName>
    </submittedName>
</protein>
<keyword evidence="3" id="KW-0378">Hydrolase</keyword>
<evidence type="ECO:0000256" key="2">
    <source>
        <dbReference type="ARBA" id="ARBA00022723"/>
    </source>
</evidence>
<dbReference type="PANTHER" id="PTHR43763">
    <property type="entry name" value="XAA-PRO AMINOPEPTIDASE 1"/>
    <property type="match status" value="1"/>
</dbReference>
<dbReference type="PANTHER" id="PTHR43763:SF6">
    <property type="entry name" value="XAA-PRO AMINOPEPTIDASE 1"/>
    <property type="match status" value="1"/>
</dbReference>
<comment type="similarity">
    <text evidence="1">Belongs to the peptidase M24B family.</text>
</comment>
<feature type="domain" description="Creatinase N-terminal" evidence="5">
    <location>
        <begin position="6"/>
        <end position="132"/>
    </location>
</feature>
<dbReference type="GO" id="GO:0046872">
    <property type="term" value="F:metal ion binding"/>
    <property type="evidence" value="ECO:0007669"/>
    <property type="project" value="UniProtKB-KW"/>
</dbReference>
<dbReference type="Proteomes" id="UP000054164">
    <property type="component" value="Unassembled WGS sequence"/>
</dbReference>
<dbReference type="InterPro" id="IPR036005">
    <property type="entry name" value="Creatinase/aminopeptidase-like"/>
</dbReference>
<dbReference type="Pfam" id="PF00557">
    <property type="entry name" value="Peptidase_M24"/>
    <property type="match status" value="1"/>
</dbReference>
<evidence type="ECO:0000259" key="5">
    <source>
        <dbReference type="Pfam" id="PF01321"/>
    </source>
</evidence>
<evidence type="ECO:0000259" key="4">
    <source>
        <dbReference type="Pfam" id="PF00557"/>
    </source>
</evidence>
<dbReference type="RefSeq" id="WP_030035578.1">
    <property type="nucleotide sequence ID" value="NZ_DF384213.1"/>
</dbReference>
<dbReference type="SUPFAM" id="SSF53092">
    <property type="entry name" value="Creatinase/prolidase N-terminal domain"/>
    <property type="match status" value="1"/>
</dbReference>
<gene>
    <name evidence="7" type="ORF">CBO05C_2485</name>
</gene>
<proteinExistence type="inferred from homology"/>
<dbReference type="SUPFAM" id="SSF55920">
    <property type="entry name" value="Creatinase/aminopeptidase"/>
    <property type="match status" value="1"/>
</dbReference>
<feature type="domain" description="Peptidase M24" evidence="4">
    <location>
        <begin position="310"/>
        <end position="526"/>
    </location>
</feature>
<dbReference type="Gene3D" id="3.90.230.10">
    <property type="entry name" value="Creatinase/methionine aminopeptidase superfamily"/>
    <property type="match status" value="1"/>
</dbReference>
<dbReference type="InterPro" id="IPR029149">
    <property type="entry name" value="Creatin/AminoP/Spt16_N"/>
</dbReference>
<dbReference type="EMBL" id="DF384213">
    <property type="protein sequence ID" value="GAE02795.1"/>
    <property type="molecule type" value="Genomic_DNA"/>
</dbReference>
<organism evidence="7">
    <name type="scientific">Clostridium botulinum B str. Osaka05</name>
    <dbReference type="NCBI Taxonomy" id="1407017"/>
    <lineage>
        <taxon>Bacteria</taxon>
        <taxon>Bacillati</taxon>
        <taxon>Bacillota</taxon>
        <taxon>Clostridia</taxon>
        <taxon>Eubacteriales</taxon>
        <taxon>Clostridiaceae</taxon>
        <taxon>Clostridium</taxon>
    </lineage>
</organism>
<dbReference type="InterPro" id="IPR050422">
    <property type="entry name" value="X-Pro_aminopeptidase_P"/>
</dbReference>
<dbReference type="Pfam" id="PF16189">
    <property type="entry name" value="Creatinase_N_2"/>
    <property type="match status" value="1"/>
</dbReference>
<evidence type="ECO:0000259" key="6">
    <source>
        <dbReference type="Pfam" id="PF16188"/>
    </source>
</evidence>
<dbReference type="Gene3D" id="3.40.350.10">
    <property type="entry name" value="Creatinase/prolidase N-terminal domain"/>
    <property type="match status" value="2"/>
</dbReference>
<feature type="domain" description="Peptidase M24 C-terminal" evidence="6">
    <location>
        <begin position="536"/>
        <end position="596"/>
    </location>
</feature>